<reference evidence="2" key="1">
    <citation type="submission" date="2022-11" db="UniProtKB">
        <authorList>
            <consortium name="WormBaseParasite"/>
        </authorList>
    </citation>
    <scope>IDENTIFICATION</scope>
</reference>
<sequence length="469" mass="53680">MNGFIGFGSRFGILLFSPGKQGCQSVRWISALPTKISEKDNSPILSKYNSMVENGDLANDEHQREIIQEFERLRDQLTNYVPEPRISPSAQKSSFLARLFSTNQTTDISSNFIPKGIYLHGTVGCGKTMLMDMFFDSVAIDRKDRVHFHSFMQAFHKKVHEWKKSLPDRQVGSVKIYDPVPPLADEISDKTTLLCFDEFQVTDIADAMILKRLFTELFDRGLIVVCTSNREPDDLYKNGLQRHQFVPFIQLLKEKCDSINLDSGKDYRRGAKLADTQTYFIKSQCDSNKELDICFKQLCTEENDVVRSRSINILGREIKVEKACDRVADMTFTELCGKPRGAIDYLSLARVFHTVIIRDIPILTRLNLSEARRFMTLIDTFYDQKVRIVCSAEASAENLFHINEDEEIELSDSQRVLMDDLKVSHGTEQATANVFSGSEEMFAYNRTVSRLCEMQTATYWAYRKPSSVD</sequence>
<protein>
    <submittedName>
        <fullName evidence="2">AFG1-like ATPase</fullName>
    </submittedName>
</protein>
<accession>A0AC35GFQ0</accession>
<evidence type="ECO:0000313" key="2">
    <source>
        <dbReference type="WBParaSite" id="PS1159_v2.g4835.t1"/>
    </source>
</evidence>
<proteinExistence type="predicted"/>
<name>A0AC35GFQ0_9BILA</name>
<dbReference type="WBParaSite" id="PS1159_v2.g4835.t1">
    <property type="protein sequence ID" value="PS1159_v2.g4835.t1"/>
    <property type="gene ID" value="PS1159_v2.g4835"/>
</dbReference>
<evidence type="ECO:0000313" key="1">
    <source>
        <dbReference type="Proteomes" id="UP000887580"/>
    </source>
</evidence>
<dbReference type="Proteomes" id="UP000887580">
    <property type="component" value="Unplaced"/>
</dbReference>
<organism evidence="1 2">
    <name type="scientific">Panagrolaimus sp. PS1159</name>
    <dbReference type="NCBI Taxonomy" id="55785"/>
    <lineage>
        <taxon>Eukaryota</taxon>
        <taxon>Metazoa</taxon>
        <taxon>Ecdysozoa</taxon>
        <taxon>Nematoda</taxon>
        <taxon>Chromadorea</taxon>
        <taxon>Rhabditida</taxon>
        <taxon>Tylenchina</taxon>
        <taxon>Panagrolaimomorpha</taxon>
        <taxon>Panagrolaimoidea</taxon>
        <taxon>Panagrolaimidae</taxon>
        <taxon>Panagrolaimus</taxon>
    </lineage>
</organism>